<comment type="caution">
    <text evidence="2">The sequence shown here is derived from an EMBL/GenBank/DDBJ whole genome shotgun (WGS) entry which is preliminary data.</text>
</comment>
<gene>
    <name evidence="2" type="primary">jg20158</name>
    <name evidence="2" type="ORF">PAEG_LOCUS2917</name>
</gene>
<protein>
    <submittedName>
        <fullName evidence="2">Jg20158 protein</fullName>
    </submittedName>
</protein>
<sequence>MGASRNRVVRPIASVRAASVGRPNVVICKYQYSRIGELPEPGTVTEPVIYCVDVFISIGGEAPLSIQRYDGGGRALTGACVAPHSSASPPTRVRRPPRGRTPQCALTRGPDRAERLRFPMKLSRETSRRHTHDIFLKVKIKIKRYSIET</sequence>
<dbReference type="AlphaFoldDB" id="A0A8S4QLY0"/>
<evidence type="ECO:0000313" key="3">
    <source>
        <dbReference type="Proteomes" id="UP000838756"/>
    </source>
</evidence>
<reference evidence="2" key="1">
    <citation type="submission" date="2022-03" db="EMBL/GenBank/DDBJ databases">
        <authorList>
            <person name="Lindestad O."/>
        </authorList>
    </citation>
    <scope>NUCLEOTIDE SEQUENCE</scope>
</reference>
<dbReference type="EMBL" id="CAKXAJ010009125">
    <property type="protein sequence ID" value="CAH2211071.1"/>
    <property type="molecule type" value="Genomic_DNA"/>
</dbReference>
<name>A0A8S4QLY0_9NEOP</name>
<feature type="region of interest" description="Disordered" evidence="1">
    <location>
        <begin position="81"/>
        <end position="106"/>
    </location>
</feature>
<accession>A0A8S4QLY0</accession>
<organism evidence="2 3">
    <name type="scientific">Pararge aegeria aegeria</name>
    <dbReference type="NCBI Taxonomy" id="348720"/>
    <lineage>
        <taxon>Eukaryota</taxon>
        <taxon>Metazoa</taxon>
        <taxon>Ecdysozoa</taxon>
        <taxon>Arthropoda</taxon>
        <taxon>Hexapoda</taxon>
        <taxon>Insecta</taxon>
        <taxon>Pterygota</taxon>
        <taxon>Neoptera</taxon>
        <taxon>Endopterygota</taxon>
        <taxon>Lepidoptera</taxon>
        <taxon>Glossata</taxon>
        <taxon>Ditrysia</taxon>
        <taxon>Papilionoidea</taxon>
        <taxon>Nymphalidae</taxon>
        <taxon>Satyrinae</taxon>
        <taxon>Satyrini</taxon>
        <taxon>Parargina</taxon>
        <taxon>Pararge</taxon>
    </lineage>
</organism>
<proteinExistence type="predicted"/>
<keyword evidence="3" id="KW-1185">Reference proteome</keyword>
<evidence type="ECO:0000256" key="1">
    <source>
        <dbReference type="SAM" id="MobiDB-lite"/>
    </source>
</evidence>
<evidence type="ECO:0000313" key="2">
    <source>
        <dbReference type="EMBL" id="CAH2211071.1"/>
    </source>
</evidence>
<dbReference type="Proteomes" id="UP000838756">
    <property type="component" value="Unassembled WGS sequence"/>
</dbReference>